<evidence type="ECO:0000256" key="3">
    <source>
        <dbReference type="ARBA" id="ARBA00023125"/>
    </source>
</evidence>
<dbReference type="PANTHER" id="PTHR30537:SF5">
    <property type="entry name" value="HTH-TYPE TRANSCRIPTIONAL ACTIVATOR TTDR-RELATED"/>
    <property type="match status" value="1"/>
</dbReference>
<gene>
    <name evidence="6" type="ORF">IQ26_04034</name>
</gene>
<dbReference type="CDD" id="cd08471">
    <property type="entry name" value="PBP2_CrgA_like_2"/>
    <property type="match status" value="1"/>
</dbReference>
<dbReference type="InterPro" id="IPR036390">
    <property type="entry name" value="WH_DNA-bd_sf"/>
</dbReference>
<keyword evidence="4" id="KW-0804">Transcription</keyword>
<protein>
    <submittedName>
        <fullName evidence="6">DNA-binding transcriptional LysR family regulator</fullName>
    </submittedName>
</protein>
<feature type="domain" description="HTH lysR-type" evidence="5">
    <location>
        <begin position="1"/>
        <end position="59"/>
    </location>
</feature>
<organism evidence="6 7">
    <name type="scientific">Mesorhizobium tianshanense</name>
    <dbReference type="NCBI Taxonomy" id="39844"/>
    <lineage>
        <taxon>Bacteria</taxon>
        <taxon>Pseudomonadati</taxon>
        <taxon>Pseudomonadota</taxon>
        <taxon>Alphaproteobacteria</taxon>
        <taxon>Hyphomicrobiales</taxon>
        <taxon>Phyllobacteriaceae</taxon>
        <taxon>Mesorhizobium</taxon>
    </lineage>
</organism>
<evidence type="ECO:0000256" key="2">
    <source>
        <dbReference type="ARBA" id="ARBA00023015"/>
    </source>
</evidence>
<dbReference type="RefSeq" id="WP_145720106.1">
    <property type="nucleotide sequence ID" value="NZ_BSPF01000126.1"/>
</dbReference>
<evidence type="ECO:0000313" key="7">
    <source>
        <dbReference type="Proteomes" id="UP000317122"/>
    </source>
</evidence>
<reference evidence="6 7" key="1">
    <citation type="journal article" date="2015" name="Stand. Genomic Sci.">
        <title>Genomic Encyclopedia of Bacterial and Archaeal Type Strains, Phase III: the genomes of soil and plant-associated and newly described type strains.</title>
        <authorList>
            <person name="Whitman W.B."/>
            <person name="Woyke T."/>
            <person name="Klenk H.P."/>
            <person name="Zhou Y."/>
            <person name="Lilburn T.G."/>
            <person name="Beck B.J."/>
            <person name="De Vos P."/>
            <person name="Vandamme P."/>
            <person name="Eisen J.A."/>
            <person name="Garrity G."/>
            <person name="Hugenholtz P."/>
            <person name="Kyrpides N.C."/>
        </authorList>
    </citation>
    <scope>NUCLEOTIDE SEQUENCE [LARGE SCALE GENOMIC DNA]</scope>
    <source>
        <strain evidence="6 7">CGMCC 1.2546</strain>
    </source>
</reference>
<dbReference type="Proteomes" id="UP000317122">
    <property type="component" value="Unassembled WGS sequence"/>
</dbReference>
<dbReference type="AlphaFoldDB" id="A0A562NP77"/>
<sequence length="303" mass="32616">MDRLEAMSLFVAAVEAGSLSAAGRRFGIPLATVSRKVSDLERHLKTRLLNRSTRQLTLTDAGHAYLAACHRILDEVGEAERTAAGEYSAPTGELIITAPIVFGRLHVLPVVTGFLAAYPDVAIRLMLADRITQLTEEHIDLAVRIGELPDSSLVATRIGSIRRVVCASPAYLAENGTPETPKDLAARSCITFEGLTAPAAWTFATGKTDFTVPIRSRLRVNTAEAAVDAAVAGVGMTRVLSYQITAAVRSGTLRTVLEAFEPQPWPVSLVHAGQGLLPVKLRAFLDFAAPRLKKRLVQATWQA</sequence>
<name>A0A562NP77_9HYPH</name>
<dbReference type="FunFam" id="1.10.10.10:FF:000001">
    <property type="entry name" value="LysR family transcriptional regulator"/>
    <property type="match status" value="1"/>
</dbReference>
<dbReference type="OrthoDB" id="9786526at2"/>
<evidence type="ECO:0000259" key="5">
    <source>
        <dbReference type="PROSITE" id="PS50931"/>
    </source>
</evidence>
<dbReference type="GO" id="GO:0043565">
    <property type="term" value="F:sequence-specific DNA binding"/>
    <property type="evidence" value="ECO:0007669"/>
    <property type="project" value="TreeGrafter"/>
</dbReference>
<dbReference type="InterPro" id="IPR036388">
    <property type="entry name" value="WH-like_DNA-bd_sf"/>
</dbReference>
<dbReference type="SUPFAM" id="SSF53850">
    <property type="entry name" value="Periplasmic binding protein-like II"/>
    <property type="match status" value="1"/>
</dbReference>
<dbReference type="InterPro" id="IPR058163">
    <property type="entry name" value="LysR-type_TF_proteobact-type"/>
</dbReference>
<dbReference type="PANTHER" id="PTHR30537">
    <property type="entry name" value="HTH-TYPE TRANSCRIPTIONAL REGULATOR"/>
    <property type="match status" value="1"/>
</dbReference>
<accession>A0A562NP77</accession>
<comment type="caution">
    <text evidence="6">The sequence shown here is derived from an EMBL/GenBank/DDBJ whole genome shotgun (WGS) entry which is preliminary data.</text>
</comment>
<dbReference type="EMBL" id="VLKT01000025">
    <property type="protein sequence ID" value="TWI33526.1"/>
    <property type="molecule type" value="Genomic_DNA"/>
</dbReference>
<keyword evidence="3 6" id="KW-0238">DNA-binding</keyword>
<comment type="similarity">
    <text evidence="1">Belongs to the LysR transcriptional regulatory family.</text>
</comment>
<dbReference type="Pfam" id="PF03466">
    <property type="entry name" value="LysR_substrate"/>
    <property type="match status" value="1"/>
</dbReference>
<dbReference type="SUPFAM" id="SSF46785">
    <property type="entry name" value="Winged helix' DNA-binding domain"/>
    <property type="match status" value="1"/>
</dbReference>
<dbReference type="GO" id="GO:0006351">
    <property type="term" value="P:DNA-templated transcription"/>
    <property type="evidence" value="ECO:0007669"/>
    <property type="project" value="TreeGrafter"/>
</dbReference>
<dbReference type="InterPro" id="IPR000847">
    <property type="entry name" value="LysR_HTH_N"/>
</dbReference>
<dbReference type="GO" id="GO:0003700">
    <property type="term" value="F:DNA-binding transcription factor activity"/>
    <property type="evidence" value="ECO:0007669"/>
    <property type="project" value="InterPro"/>
</dbReference>
<evidence type="ECO:0000256" key="1">
    <source>
        <dbReference type="ARBA" id="ARBA00009437"/>
    </source>
</evidence>
<keyword evidence="2" id="KW-0805">Transcription regulation</keyword>
<dbReference type="Gene3D" id="3.40.190.290">
    <property type="match status" value="1"/>
</dbReference>
<dbReference type="InterPro" id="IPR005119">
    <property type="entry name" value="LysR_subst-bd"/>
</dbReference>
<evidence type="ECO:0000313" key="6">
    <source>
        <dbReference type="EMBL" id="TWI33526.1"/>
    </source>
</evidence>
<evidence type="ECO:0000256" key="4">
    <source>
        <dbReference type="ARBA" id="ARBA00023163"/>
    </source>
</evidence>
<keyword evidence="7" id="KW-1185">Reference proteome</keyword>
<dbReference type="Pfam" id="PF00126">
    <property type="entry name" value="HTH_1"/>
    <property type="match status" value="1"/>
</dbReference>
<dbReference type="Gene3D" id="1.10.10.10">
    <property type="entry name" value="Winged helix-like DNA-binding domain superfamily/Winged helix DNA-binding domain"/>
    <property type="match status" value="1"/>
</dbReference>
<proteinExistence type="inferred from homology"/>
<dbReference type="PROSITE" id="PS50931">
    <property type="entry name" value="HTH_LYSR"/>
    <property type="match status" value="1"/>
</dbReference>